<dbReference type="Proteomes" id="UP000045782">
    <property type="component" value="Unassembled WGS sequence"/>
</dbReference>
<evidence type="ECO:0000313" key="2">
    <source>
        <dbReference type="Proteomes" id="UP000045782"/>
    </source>
</evidence>
<sequence>MIWVPLPGGGPTDGYRYREALRPLHVPELTQAYEEALHKVSALAVDPGAELDEWSGHGPALSAYAMWAVYALRDHGVLDSEETKGRLKQLATYQLADVNGPYRGIHYGKTKSWEAPPWWGGPIHVRHQVELIALAPHRYSEATFSRP</sequence>
<name>A0A0U0ZT53_9MYCO</name>
<proteinExistence type="predicted"/>
<organism evidence="1 2">
    <name type="scientific">Mycobacteroides abscessus</name>
    <dbReference type="NCBI Taxonomy" id="36809"/>
    <lineage>
        <taxon>Bacteria</taxon>
        <taxon>Bacillati</taxon>
        <taxon>Actinomycetota</taxon>
        <taxon>Actinomycetes</taxon>
        <taxon>Mycobacteriales</taxon>
        <taxon>Mycobacteriaceae</taxon>
        <taxon>Mycobacteroides</taxon>
    </lineage>
</organism>
<reference evidence="1 2" key="1">
    <citation type="submission" date="2015-03" db="EMBL/GenBank/DDBJ databases">
        <authorList>
            <person name="Murphy D."/>
        </authorList>
    </citation>
    <scope>NUCLEOTIDE SEQUENCE [LARGE SCALE GENOMIC DNA]</scope>
    <source>
        <strain evidence="1 2">PAP088</strain>
    </source>
</reference>
<dbReference type="RefSeq" id="WP_052619115.1">
    <property type="nucleotide sequence ID" value="NZ_CSWP01000009.1"/>
</dbReference>
<evidence type="ECO:0000313" key="1">
    <source>
        <dbReference type="EMBL" id="CPV66830.1"/>
    </source>
</evidence>
<protein>
    <submittedName>
        <fullName evidence="1">Uncharacterized protein</fullName>
    </submittedName>
</protein>
<dbReference type="EMBL" id="CSWP01000009">
    <property type="protein sequence ID" value="CPV66830.1"/>
    <property type="molecule type" value="Genomic_DNA"/>
</dbReference>
<accession>A0A0U0ZT53</accession>
<gene>
    <name evidence="1" type="ORF">ERS075579_04088</name>
</gene>
<dbReference type="AlphaFoldDB" id="A0A0U0ZT53"/>